<reference evidence="1" key="1">
    <citation type="submission" date="2015-12" db="EMBL/GenBank/DDBJ databases">
        <title>Gene expression during late stages of embryo sac development: a critical building block for successful pollen-pistil interactions.</title>
        <authorList>
            <person name="Liu Y."/>
            <person name="Joly V."/>
            <person name="Sabar M."/>
            <person name="Matton D.P."/>
        </authorList>
    </citation>
    <scope>NUCLEOTIDE SEQUENCE</scope>
</reference>
<proteinExistence type="predicted"/>
<protein>
    <submittedName>
        <fullName evidence="1">Putative ovule protein</fullName>
    </submittedName>
</protein>
<organism evidence="1">
    <name type="scientific">Solanum chacoense</name>
    <name type="common">Chaco potato</name>
    <dbReference type="NCBI Taxonomy" id="4108"/>
    <lineage>
        <taxon>Eukaryota</taxon>
        <taxon>Viridiplantae</taxon>
        <taxon>Streptophyta</taxon>
        <taxon>Embryophyta</taxon>
        <taxon>Tracheophyta</taxon>
        <taxon>Spermatophyta</taxon>
        <taxon>Magnoliopsida</taxon>
        <taxon>eudicotyledons</taxon>
        <taxon>Gunneridae</taxon>
        <taxon>Pentapetalae</taxon>
        <taxon>asterids</taxon>
        <taxon>lamiids</taxon>
        <taxon>Solanales</taxon>
        <taxon>Solanaceae</taxon>
        <taxon>Solanoideae</taxon>
        <taxon>Solaneae</taxon>
        <taxon>Solanum</taxon>
    </lineage>
</organism>
<evidence type="ECO:0000313" key="1">
    <source>
        <dbReference type="EMBL" id="JAP17579.1"/>
    </source>
</evidence>
<sequence length="68" mass="7954">MEFAHRLFAESDLTTDNVETLQNFEFIQKLLTEKPSIALIFLLTKRNLQFFYLINSIPTKPICISFCP</sequence>
<accession>A0A0V0HDP5</accession>
<name>A0A0V0HDP5_SOLCH</name>
<dbReference type="EMBL" id="GEDG01022342">
    <property type="protein sequence ID" value="JAP17579.1"/>
    <property type="molecule type" value="Transcribed_RNA"/>
</dbReference>
<dbReference type="AlphaFoldDB" id="A0A0V0HDP5"/>